<feature type="compositionally biased region" description="Basic and acidic residues" evidence="8">
    <location>
        <begin position="1236"/>
        <end position="1245"/>
    </location>
</feature>
<dbReference type="RefSeq" id="XP_031859580.1">
    <property type="nucleotide sequence ID" value="XM_032006186.1"/>
</dbReference>
<feature type="region of interest" description="Disordered" evidence="8">
    <location>
        <begin position="1226"/>
        <end position="1245"/>
    </location>
</feature>
<evidence type="ECO:0000313" key="11">
    <source>
        <dbReference type="EMBL" id="WWD16353.1"/>
    </source>
</evidence>
<reference evidence="11" key="1">
    <citation type="submission" date="2017-08" db="EMBL/GenBank/DDBJ databases">
        <authorList>
            <person name="Cuomo C."/>
            <person name="Billmyre B."/>
            <person name="Heitman J."/>
        </authorList>
    </citation>
    <scope>NUCLEOTIDE SEQUENCE</scope>
    <source>
        <strain evidence="11">CBS 12478</strain>
    </source>
</reference>
<feature type="compositionally biased region" description="Polar residues" evidence="8">
    <location>
        <begin position="23"/>
        <end position="38"/>
    </location>
</feature>
<evidence type="ECO:0000259" key="10">
    <source>
        <dbReference type="Pfam" id="PF08801"/>
    </source>
</evidence>
<evidence type="ECO:0000256" key="3">
    <source>
        <dbReference type="ARBA" id="ARBA00022448"/>
    </source>
</evidence>
<feature type="domain" description="Nucleoporin Nup133/Nup155-like C-terminal" evidence="9">
    <location>
        <begin position="889"/>
        <end position="1219"/>
    </location>
</feature>
<evidence type="ECO:0000256" key="1">
    <source>
        <dbReference type="ARBA" id="ARBA00004259"/>
    </source>
</evidence>
<dbReference type="InterPro" id="IPR015943">
    <property type="entry name" value="WD40/YVTN_repeat-like_dom_sf"/>
</dbReference>
<gene>
    <name evidence="11" type="ORF">CI109_100779</name>
</gene>
<protein>
    <submittedName>
        <fullName evidence="11">Uncharacterized protein</fullName>
    </submittedName>
</protein>
<evidence type="ECO:0000256" key="4">
    <source>
        <dbReference type="ARBA" id="ARBA00022816"/>
    </source>
</evidence>
<proteinExistence type="inferred from homology"/>
<dbReference type="EMBL" id="CP144052">
    <property type="protein sequence ID" value="WWD16353.1"/>
    <property type="molecule type" value="Genomic_DNA"/>
</dbReference>
<reference evidence="11" key="2">
    <citation type="submission" date="2024-01" db="EMBL/GenBank/DDBJ databases">
        <title>Comparative genomics of Cryptococcus and Kwoniella reveals pathogenesis evolution and contrasting modes of karyotype evolution via chromosome fusion or intercentromeric recombination.</title>
        <authorList>
            <person name="Coelho M.A."/>
            <person name="David-Palma M."/>
            <person name="Shea T."/>
            <person name="Bowers K."/>
            <person name="McGinley-Smith S."/>
            <person name="Mohammad A.W."/>
            <person name="Gnirke A."/>
            <person name="Yurkov A.M."/>
            <person name="Nowrousian M."/>
            <person name="Sun S."/>
            <person name="Cuomo C.A."/>
            <person name="Heitman J."/>
        </authorList>
    </citation>
    <scope>NUCLEOTIDE SEQUENCE</scope>
    <source>
        <strain evidence="11">CBS 12478</strain>
    </source>
</reference>
<evidence type="ECO:0000256" key="8">
    <source>
        <dbReference type="SAM" id="MobiDB-lite"/>
    </source>
</evidence>
<evidence type="ECO:0000256" key="5">
    <source>
        <dbReference type="ARBA" id="ARBA00022927"/>
    </source>
</evidence>
<dbReference type="InterPro" id="IPR037624">
    <property type="entry name" value="Nup133-like"/>
</dbReference>
<dbReference type="GO" id="GO:0031080">
    <property type="term" value="C:nuclear pore outer ring"/>
    <property type="evidence" value="ECO:0007669"/>
    <property type="project" value="TreeGrafter"/>
</dbReference>
<dbReference type="PANTHER" id="PTHR13405:SF11">
    <property type="entry name" value="NUCLEAR PORE COMPLEX PROTEIN NUP133"/>
    <property type="match status" value="1"/>
</dbReference>
<dbReference type="KEGG" id="ksn:43590339"/>
<feature type="compositionally biased region" description="Low complexity" evidence="8">
    <location>
        <begin position="46"/>
        <end position="58"/>
    </location>
</feature>
<keyword evidence="3" id="KW-0813">Transport</keyword>
<dbReference type="GO" id="GO:0006606">
    <property type="term" value="P:protein import into nucleus"/>
    <property type="evidence" value="ECO:0007669"/>
    <property type="project" value="TreeGrafter"/>
</dbReference>
<accession>A0A5M6BXL7</accession>
<dbReference type="InterPro" id="IPR014908">
    <property type="entry name" value="Nucleoporin_Nup133/Nup155_N"/>
</dbReference>
<evidence type="ECO:0000259" key="9">
    <source>
        <dbReference type="Pfam" id="PF03177"/>
    </source>
</evidence>
<name>A0A5M6BXL7_9TREE</name>
<dbReference type="OrthoDB" id="103454at2759"/>
<dbReference type="Pfam" id="PF08801">
    <property type="entry name" value="Nucleoporin_N"/>
    <property type="match status" value="1"/>
</dbReference>
<evidence type="ECO:0000256" key="6">
    <source>
        <dbReference type="ARBA" id="ARBA00023010"/>
    </source>
</evidence>
<evidence type="ECO:0000313" key="12">
    <source>
        <dbReference type="Proteomes" id="UP000322225"/>
    </source>
</evidence>
<dbReference type="GO" id="GO:0017056">
    <property type="term" value="F:structural constituent of nuclear pore"/>
    <property type="evidence" value="ECO:0007669"/>
    <property type="project" value="InterPro"/>
</dbReference>
<dbReference type="SUPFAM" id="SSF117289">
    <property type="entry name" value="Nucleoporin domain"/>
    <property type="match status" value="1"/>
</dbReference>
<dbReference type="GO" id="GO:0016973">
    <property type="term" value="P:poly(A)+ mRNA export from nucleus"/>
    <property type="evidence" value="ECO:0007669"/>
    <property type="project" value="TreeGrafter"/>
</dbReference>
<dbReference type="InterPro" id="IPR007187">
    <property type="entry name" value="Nucleoporin_Nup133/Nup155_C"/>
</dbReference>
<evidence type="ECO:0000256" key="2">
    <source>
        <dbReference type="ARBA" id="ARBA00005569"/>
    </source>
</evidence>
<dbReference type="Gene3D" id="1.20.58.1380">
    <property type="match status" value="1"/>
</dbReference>
<keyword evidence="7" id="KW-0539">Nucleus</keyword>
<feature type="domain" description="Nucleoporin Nup133/Nup155-like N-terminal" evidence="10">
    <location>
        <begin position="105"/>
        <end position="454"/>
    </location>
</feature>
<keyword evidence="5" id="KW-0653">Protein transport</keyword>
<keyword evidence="6" id="KW-0811">Translocation</keyword>
<keyword evidence="4" id="KW-0509">mRNA transport</keyword>
<comment type="similarity">
    <text evidence="2">Belongs to the nucleoporin Nup133 family.</text>
</comment>
<dbReference type="PANTHER" id="PTHR13405">
    <property type="entry name" value="NUCLEAR PORE COMPLEX PROTEIN NUP133"/>
    <property type="match status" value="1"/>
</dbReference>
<organism evidence="11 12">
    <name type="scientific">Kwoniella shandongensis</name>
    <dbReference type="NCBI Taxonomy" id="1734106"/>
    <lineage>
        <taxon>Eukaryota</taxon>
        <taxon>Fungi</taxon>
        <taxon>Dikarya</taxon>
        <taxon>Basidiomycota</taxon>
        <taxon>Agaricomycotina</taxon>
        <taxon>Tremellomycetes</taxon>
        <taxon>Tremellales</taxon>
        <taxon>Cryptococcaceae</taxon>
        <taxon>Kwoniella</taxon>
    </lineage>
</organism>
<comment type="subcellular location">
    <subcellularLocation>
        <location evidence="1">Nucleus envelope</location>
    </subcellularLocation>
</comment>
<evidence type="ECO:0000256" key="7">
    <source>
        <dbReference type="ARBA" id="ARBA00023242"/>
    </source>
</evidence>
<dbReference type="GO" id="GO:0000972">
    <property type="term" value="P:transcription-dependent tethering of RNA polymerase II gene DNA at nuclear periphery"/>
    <property type="evidence" value="ECO:0007669"/>
    <property type="project" value="TreeGrafter"/>
</dbReference>
<dbReference type="Pfam" id="PF03177">
    <property type="entry name" value="Nucleoporin_C"/>
    <property type="match status" value="1"/>
</dbReference>
<dbReference type="Gene3D" id="2.130.10.10">
    <property type="entry name" value="YVTN repeat-like/Quinoprotein amine dehydrogenase"/>
    <property type="match status" value="1"/>
</dbReference>
<dbReference type="GeneID" id="43590339"/>
<feature type="region of interest" description="Disordered" evidence="8">
    <location>
        <begin position="1"/>
        <end position="86"/>
    </location>
</feature>
<sequence>MFNSPSTRATPRRGGSRLRDTASVRSSSIRPQTPSLFSEPSHPYQPVTTTTPSVRSSRLALVSQKERAGSPTSSAGETVRTTRGGLEDGYDKDRVFWSRDERHVVSSLGGLPKEVAALIKGSDLVVNTVAGHVDPKSGFAMVSTPKRCIAWNYLKPTHSSPTTYTFLAPPTDHPHGNNVDPPVLSALYTGSTSSEPGMILVSPSGTIRFWESMSLALTANSERYQELYIDLGEDDVVERIWKLDGNNFVLTTVTSLAFRLTISPAGGRLVPTITALTRPGGMFGRATNAIFNTREDRTGISSVASAAGYVYIMAQRMIQKWAFGPDGQKLVQEYDLHEAVGSSLFEQWSSGTVSLELNDIVTLGQDELAVLVSYIEQEPGTSGYPRLHNSHAIVVFSFHPKSQTLMVARTVYVSYLAHSDPRNLDVPRLLVPPGSSMAFIRFAEVILLISLDDDAPYEEAITLKDAGRNAFIGAGTIRASAISKRSLANPSIVAIPASGGLMSIEALEPSVPSDTLNRLSSATARLKSRLEQAVFFGERSDNPLSFDLPAGFQGYAAEAAEVVSAEIVASTSPYMPAIFELRPHLSDRLLRLKELMAYIRSNGLLTILPQATRRRLSRDAEKITSAIDLWDYQNRLMDQIHSRTPASLFSDSIHAYMTQANIFDEEDYVRLFFRTQVQNLDRLLEVVFATFREAVAAADRADIASWVLEANKVFLYVVRTAAQYREAEQGLYEVDRERPAIELWTARDSLIDALDFLYSTTEQLIKERSRDLGSVIDESPSENGAPQLRHEQQVQTQLKSQMANLAAALCTNMEDKCRATSRRQLEDGADEQEGIKLGEKWIAMKPRVIRPLVGIDRVSEAYALAEHHNDFLTLVVLCHDPVAGAGPARLQSYIERFGEEFAFVLYQWYIDQGQLHVLLTQDEVYGSLVTRFFELHGYPELAWMHHIACKRYGQAAGALSSVLTSGQTNKVEQQHLVGSIAKLAAVAEIRSRGDSEGRKQLLISLDDELDLVNLQNALRESLLPETGRSRTPAKSALEQQITLLVDRPAFKSLFLTLTQELVDGKGLDLEGLIDVLTLKDNYERVGDAAIALDRLVRDKDLPEGRKQVALLSIWRRVYIRDNWAEIANTAGRSEQAQRAKVRATLTYQTIRAVNDIKDFPRNFILSPHTSSQPPLPAEIAARFPTYPAEDVARLMADHEKEIELLNKYLEENGLEERVREVAEMVRKDLEEEEEEERRRDDDVVM</sequence>
<feature type="compositionally biased region" description="Polar residues" evidence="8">
    <location>
        <begin position="70"/>
        <end position="81"/>
    </location>
</feature>
<dbReference type="Proteomes" id="UP000322225">
    <property type="component" value="Chromosome 2"/>
</dbReference>
<dbReference type="AlphaFoldDB" id="A0A5M6BXL7"/>
<keyword evidence="12" id="KW-1185">Reference proteome</keyword>